<dbReference type="Proteomes" id="UP001430356">
    <property type="component" value="Unassembled WGS sequence"/>
</dbReference>
<dbReference type="SMART" id="SM00811">
    <property type="entry name" value="Alpha_kinase"/>
    <property type="match status" value="2"/>
</dbReference>
<dbReference type="GO" id="GO:0031037">
    <property type="term" value="P:myosin II filament disassembly"/>
    <property type="evidence" value="ECO:0007669"/>
    <property type="project" value="TreeGrafter"/>
</dbReference>
<dbReference type="GO" id="GO:1903013">
    <property type="term" value="P:response to differentiation-inducing factor 1"/>
    <property type="evidence" value="ECO:0007669"/>
    <property type="project" value="TreeGrafter"/>
</dbReference>
<evidence type="ECO:0000256" key="4">
    <source>
        <dbReference type="ARBA" id="ARBA00022777"/>
    </source>
</evidence>
<keyword evidence="9" id="KW-1185">Reference proteome</keyword>
<feature type="compositionally biased region" description="Low complexity" evidence="6">
    <location>
        <begin position="777"/>
        <end position="793"/>
    </location>
</feature>
<feature type="domain" description="Alpha-type protein kinase" evidence="7">
    <location>
        <begin position="860"/>
        <end position="1107"/>
    </location>
</feature>
<reference evidence="8 9" key="1">
    <citation type="journal article" date="2021" name="MBio">
        <title>A New Model Trypanosomatid, Novymonas esmeraldas: Genomic Perception of Its 'Candidatus Pandoraea novymonadis' Endosymbiont.</title>
        <authorList>
            <person name="Zakharova A."/>
            <person name="Saura A."/>
            <person name="Butenko A."/>
            <person name="Podesvova L."/>
            <person name="Warmusova S."/>
            <person name="Kostygov A.Y."/>
            <person name="Nenarokova A."/>
            <person name="Lukes J."/>
            <person name="Opperdoes F.R."/>
            <person name="Yurchenko V."/>
        </authorList>
    </citation>
    <scope>NUCLEOTIDE SEQUENCE [LARGE SCALE GENOMIC DNA]</scope>
    <source>
        <strain evidence="8 9">E262AT.01</strain>
    </source>
</reference>
<keyword evidence="5" id="KW-0067">ATP-binding</keyword>
<feature type="domain" description="Alpha-type protein kinase" evidence="7">
    <location>
        <begin position="146"/>
        <end position="396"/>
    </location>
</feature>
<evidence type="ECO:0000313" key="8">
    <source>
        <dbReference type="EMBL" id="KAK7200538.1"/>
    </source>
</evidence>
<proteinExistence type="predicted"/>
<evidence type="ECO:0000256" key="6">
    <source>
        <dbReference type="SAM" id="MobiDB-lite"/>
    </source>
</evidence>
<dbReference type="EMBL" id="JAECZO010000006">
    <property type="protein sequence ID" value="KAK7200538.1"/>
    <property type="molecule type" value="Genomic_DNA"/>
</dbReference>
<feature type="region of interest" description="Disordered" evidence="6">
    <location>
        <begin position="1"/>
        <end position="69"/>
    </location>
</feature>
<evidence type="ECO:0000256" key="2">
    <source>
        <dbReference type="ARBA" id="ARBA00022679"/>
    </source>
</evidence>
<feature type="domain" description="Alpha-type protein kinase" evidence="7">
    <location>
        <begin position="491"/>
        <end position="726"/>
    </location>
</feature>
<sequence>MKRSTSKGRSNSPKVKSRANSSFSILNHVTATHADPRGKLDTETTASATSAPRNRAASGSAPRPLIYGNIDHDNTCNEAGSVIWDQGTSSTAIGSHAGDDASLFKLDVASASSAKAMPPPSGLVRYVKNHRVGDAQPVLVRGCKYVFDTRSMRWLTHPVTIRVLHHNRGADQDNYFATFIVELLDPVKSAAPMFAKVYRHNIEDVAEADYFSLGQAQTLCEEFAREYVRTDARGRYTKFPLPLLTNRVVVRLDMHSILDPEIRNSRKGFFSYRTMDTRQMMFMMEPNTLACEAVGASFASPQVDEGRIYGRGDPAWSRDIYQDIADGFSHFTYIKSRERMVAHGFLRSNGYLLDPLFHTTDREGFRMGDGGKKAMVEWMERHRCGDTCRALGVASFDDNGKPIKKAAVFVNPLDAQENHYTDFLRSVRQMRVVVRIDMAHSPCEDEEEEERETVYDAVSDSSDRTSTTHGTQLVPVSPVSFKVTCDAVKYVFLPSGAKWEELPMRLTVCAPTSPDTVDDKYAFFSVEEEREGGQPVPMRARFILRPDARDADYYHIGDAYCVCVALGQVFRGYRKNGVFERELDFYSAYAVRVPQSRIPDSVKAHMRGSNFFARTTADSGDVMFVVEPEFRSNAPLTAAKRDADGFDDPVLRQVVDAFSHFTLHKSGNHLLVCRFKCSHGLLMRPEIHTSNGCGFETINGGQEEIDRWVASHQCNDLCRLIGMDPLPRRLKLYNISTSRLMRYINQVQQHTKATDEKIEFASPVRRREDLLALAAASQPASPAAPASPTASTAFGTHLQPPRSTAEEAMLRPWTAEGRRMSAGASRKAAAARRSLTAQEIQRLEAKGIDVKYIFPATRYNLNIEDLTWTSQRIFVRVINPERGIGQGGMRVCFEIATVDPEFAEESVLVAKMYRRTIKDVVEHDYFTSVTVQRLSGLFASDFNQEKKAECCVPLNVLDAAVIAIDRADLSPDLLAKRTGFFSYRTQDSQRVMFCVEAKLAGRFTKYNGNMGEAYPTNESRLNPAAARERTMVFEAVEALSHYSLEKSEGGLLVCDMQGVKSDLTDLEMHTYDGQGLGVGNFGARGILRFAQRHRCTSVCKSLNLENLRDKRFDLSADRLAKNKYVSIFERSKAIDKLE</sequence>
<dbReference type="Pfam" id="PF02816">
    <property type="entry name" value="Alpha_kinase"/>
    <property type="match status" value="3"/>
</dbReference>
<accession>A0AAW0F5U9</accession>
<feature type="region of interest" description="Disordered" evidence="6">
    <location>
        <begin position="777"/>
        <end position="805"/>
    </location>
</feature>
<name>A0AAW0F5U9_9TRYP</name>
<comment type="caution">
    <text evidence="8">The sequence shown here is derived from an EMBL/GenBank/DDBJ whole genome shotgun (WGS) entry which is preliminary data.</text>
</comment>
<evidence type="ECO:0000259" key="7">
    <source>
        <dbReference type="PROSITE" id="PS51158"/>
    </source>
</evidence>
<dbReference type="InterPro" id="IPR051852">
    <property type="entry name" value="Alpha-type_PK"/>
</dbReference>
<dbReference type="Gene3D" id="3.20.200.10">
    <property type="entry name" value="MHCK/EF2 kinase"/>
    <property type="match status" value="3"/>
</dbReference>
<dbReference type="AlphaFoldDB" id="A0AAW0F5U9"/>
<dbReference type="PROSITE" id="PS51158">
    <property type="entry name" value="ALPHA_KINASE"/>
    <property type="match status" value="3"/>
</dbReference>
<dbReference type="CDD" id="cd04515">
    <property type="entry name" value="Alpha_kinase"/>
    <property type="match status" value="3"/>
</dbReference>
<protein>
    <recommendedName>
        <fullName evidence="7">Alpha-type protein kinase domain-containing protein</fullName>
    </recommendedName>
</protein>
<organism evidence="8 9">
    <name type="scientific">Novymonas esmeraldas</name>
    <dbReference type="NCBI Taxonomy" id="1808958"/>
    <lineage>
        <taxon>Eukaryota</taxon>
        <taxon>Discoba</taxon>
        <taxon>Euglenozoa</taxon>
        <taxon>Kinetoplastea</taxon>
        <taxon>Metakinetoplastina</taxon>
        <taxon>Trypanosomatida</taxon>
        <taxon>Trypanosomatidae</taxon>
        <taxon>Novymonas</taxon>
    </lineage>
</organism>
<dbReference type="SUPFAM" id="SSF56112">
    <property type="entry name" value="Protein kinase-like (PK-like)"/>
    <property type="match status" value="3"/>
</dbReference>
<gene>
    <name evidence="8" type="ORF">NESM_000109400</name>
</gene>
<dbReference type="GO" id="GO:0005524">
    <property type="term" value="F:ATP binding"/>
    <property type="evidence" value="ECO:0007669"/>
    <property type="project" value="UniProtKB-KW"/>
</dbReference>
<feature type="compositionally biased region" description="Polar residues" evidence="6">
    <location>
        <begin position="43"/>
        <end position="52"/>
    </location>
</feature>
<keyword evidence="4" id="KW-0418">Kinase</keyword>
<keyword evidence="2" id="KW-0808">Transferase</keyword>
<dbReference type="PANTHER" id="PTHR45992">
    <property type="entry name" value="EUKARYOTIC ELONGATION FACTOR 2 KINASE-RELATED"/>
    <property type="match status" value="1"/>
</dbReference>
<dbReference type="PANTHER" id="PTHR45992:SF2">
    <property type="entry name" value="EUKARYOTIC ELONGATION FACTOR 2 KINASE"/>
    <property type="match status" value="1"/>
</dbReference>
<evidence type="ECO:0000256" key="3">
    <source>
        <dbReference type="ARBA" id="ARBA00022741"/>
    </source>
</evidence>
<keyword evidence="1" id="KW-0723">Serine/threonine-protein kinase</keyword>
<dbReference type="InterPro" id="IPR004166">
    <property type="entry name" value="a-kinase_dom"/>
</dbReference>
<evidence type="ECO:0000256" key="5">
    <source>
        <dbReference type="ARBA" id="ARBA00022840"/>
    </source>
</evidence>
<evidence type="ECO:0000313" key="9">
    <source>
        <dbReference type="Proteomes" id="UP001430356"/>
    </source>
</evidence>
<keyword evidence="3" id="KW-0547">Nucleotide-binding</keyword>
<feature type="compositionally biased region" description="Polar residues" evidence="6">
    <location>
        <begin position="7"/>
        <end position="30"/>
    </location>
</feature>
<evidence type="ECO:0000256" key="1">
    <source>
        <dbReference type="ARBA" id="ARBA00022527"/>
    </source>
</evidence>
<dbReference type="GO" id="GO:0004674">
    <property type="term" value="F:protein serine/threonine kinase activity"/>
    <property type="evidence" value="ECO:0007669"/>
    <property type="project" value="UniProtKB-KW"/>
</dbReference>
<dbReference type="InterPro" id="IPR011009">
    <property type="entry name" value="Kinase-like_dom_sf"/>
</dbReference>